<organism evidence="2 3">
    <name type="scientific">Alistipes shahii</name>
    <dbReference type="NCBI Taxonomy" id="328814"/>
    <lineage>
        <taxon>Bacteria</taxon>
        <taxon>Pseudomonadati</taxon>
        <taxon>Bacteroidota</taxon>
        <taxon>Bacteroidia</taxon>
        <taxon>Bacteroidales</taxon>
        <taxon>Rikenellaceae</taxon>
        <taxon>Alistipes</taxon>
    </lineage>
</organism>
<accession>A0A5B3GA08</accession>
<reference evidence="2 3" key="1">
    <citation type="journal article" date="2019" name="Nat. Med.">
        <title>A library of human gut bacterial isolates paired with longitudinal multiomics data enables mechanistic microbiome research.</title>
        <authorList>
            <person name="Poyet M."/>
            <person name="Groussin M."/>
            <person name="Gibbons S.M."/>
            <person name="Avila-Pacheco J."/>
            <person name="Jiang X."/>
            <person name="Kearney S.M."/>
            <person name="Perrotta A.R."/>
            <person name="Berdy B."/>
            <person name="Zhao S."/>
            <person name="Lieberman T.D."/>
            <person name="Swanson P.K."/>
            <person name="Smith M."/>
            <person name="Roesemann S."/>
            <person name="Alexander J.E."/>
            <person name="Rich S.A."/>
            <person name="Livny J."/>
            <person name="Vlamakis H."/>
            <person name="Clish C."/>
            <person name="Bullock K."/>
            <person name="Deik A."/>
            <person name="Scott J."/>
            <person name="Pierce K.A."/>
            <person name="Xavier R.J."/>
            <person name="Alm E.J."/>
        </authorList>
    </citation>
    <scope>NUCLEOTIDE SEQUENCE [LARGE SCALE GENOMIC DNA]</scope>
    <source>
        <strain evidence="2 3">BIOML-A2</strain>
    </source>
</reference>
<proteinExistence type="predicted"/>
<comment type="caution">
    <text evidence="2">The sequence shown here is derived from an EMBL/GenBank/DDBJ whole genome shotgun (WGS) entry which is preliminary data.</text>
</comment>
<dbReference type="SUPFAM" id="SSF69349">
    <property type="entry name" value="Phage fibre proteins"/>
    <property type="match status" value="1"/>
</dbReference>
<sequence length="200" mass="21742">MAKTLKGRTQNPAYTAAVLKAKNPVLLKGEIVYESDTTRHKIGNGTTAWNALPYAKGDFDGPLAAEKVTQDATHRFVSDTEKTAWNGKAAKDLSNVTLTKLFSDNGYYKAPDGLMFQWGSFTANGNKSGKTVYFPTTFAYTPYAVLTTPIQASDSPATVAVAFVLNYTTAYFTAKGVWANSGSQGYGQEGYRYIAVGRWK</sequence>
<feature type="domain" description="Putative tail fiber protein gp53-like C-terminal" evidence="1">
    <location>
        <begin position="109"/>
        <end position="198"/>
    </location>
</feature>
<dbReference type="AlphaFoldDB" id="A0A5B3GA08"/>
<name>A0A5B3GA08_9BACT</name>
<evidence type="ECO:0000313" key="2">
    <source>
        <dbReference type="EMBL" id="KAA2369899.1"/>
    </source>
</evidence>
<gene>
    <name evidence="2" type="ORF">F2Y13_08935</name>
</gene>
<dbReference type="EMBL" id="VVXK01000011">
    <property type="protein sequence ID" value="KAA2369899.1"/>
    <property type="molecule type" value="Genomic_DNA"/>
</dbReference>
<dbReference type="InterPro" id="IPR054075">
    <property type="entry name" value="Gp53-like_C"/>
</dbReference>
<evidence type="ECO:0000259" key="1">
    <source>
        <dbReference type="Pfam" id="PF21882"/>
    </source>
</evidence>
<protein>
    <recommendedName>
        <fullName evidence="1">Putative tail fiber protein gp53-like C-terminal domain-containing protein</fullName>
    </recommendedName>
</protein>
<dbReference type="Proteomes" id="UP000323567">
    <property type="component" value="Unassembled WGS sequence"/>
</dbReference>
<dbReference type="Gene3D" id="2.60.40.3940">
    <property type="match status" value="1"/>
</dbReference>
<dbReference type="RefSeq" id="WP_149887421.1">
    <property type="nucleotide sequence ID" value="NZ_DBEWHZ010000148.1"/>
</dbReference>
<dbReference type="Pfam" id="PF21882">
    <property type="entry name" value="Gp53-like_C"/>
    <property type="match status" value="1"/>
</dbReference>
<evidence type="ECO:0000313" key="3">
    <source>
        <dbReference type="Proteomes" id="UP000323567"/>
    </source>
</evidence>